<dbReference type="OrthoDB" id="9803803at2"/>
<accession>A0A1H3CN31</accession>
<dbReference type="PROSITE" id="PS50263">
    <property type="entry name" value="CN_HYDROLASE"/>
    <property type="match status" value="1"/>
</dbReference>
<dbReference type="InterPro" id="IPR050345">
    <property type="entry name" value="Aliph_Amidase/BUP"/>
</dbReference>
<dbReference type="PANTHER" id="PTHR43674:SF16">
    <property type="entry name" value="CARBON-NITROGEN FAMILY, PUTATIVE (AFU_ORTHOLOGUE AFUA_5G02350)-RELATED"/>
    <property type="match status" value="1"/>
</dbReference>
<dbReference type="InterPro" id="IPR036526">
    <property type="entry name" value="C-N_Hydrolase_sf"/>
</dbReference>
<evidence type="ECO:0000313" key="4">
    <source>
        <dbReference type="Proteomes" id="UP000198500"/>
    </source>
</evidence>
<gene>
    <name evidence="3" type="ORF">SAMN05443545_10643</name>
</gene>
<name>A0A1H3CN31_9GAMM</name>
<evidence type="ECO:0000256" key="1">
    <source>
        <dbReference type="ARBA" id="ARBA00022801"/>
    </source>
</evidence>
<dbReference type="GO" id="GO:0016811">
    <property type="term" value="F:hydrolase activity, acting on carbon-nitrogen (but not peptide) bonds, in linear amides"/>
    <property type="evidence" value="ECO:0007669"/>
    <property type="project" value="TreeGrafter"/>
</dbReference>
<keyword evidence="1 3" id="KW-0378">Hydrolase</keyword>
<dbReference type="Gene3D" id="3.60.110.10">
    <property type="entry name" value="Carbon-nitrogen hydrolase"/>
    <property type="match status" value="1"/>
</dbReference>
<organism evidence="3 4">
    <name type="scientific">Aidingimonas halophila</name>
    <dbReference type="NCBI Taxonomy" id="574349"/>
    <lineage>
        <taxon>Bacteria</taxon>
        <taxon>Pseudomonadati</taxon>
        <taxon>Pseudomonadota</taxon>
        <taxon>Gammaproteobacteria</taxon>
        <taxon>Oceanospirillales</taxon>
        <taxon>Halomonadaceae</taxon>
        <taxon>Aidingimonas</taxon>
    </lineage>
</organism>
<dbReference type="EMBL" id="FNNI01000006">
    <property type="protein sequence ID" value="SDX54849.1"/>
    <property type="molecule type" value="Genomic_DNA"/>
</dbReference>
<protein>
    <submittedName>
        <fullName evidence="3">Predicted amidohydrolase</fullName>
    </submittedName>
</protein>
<sequence>MTAATRLVLCQPPTGLAVSERLGWIETALAGATRTGETMAVFPELFLSGYTTSVADPAAAYACDREQLVAVQRLCEHYRAWVVVGAVTRDDAGYRNSAVCIDPSGNRLAVHHKCRPFGDAEERAFVPGDEPRLFDTPLGRTGMAVCFDIEDPALIADYAAQGADTILVPTANMRPYTLVPDVKVRARALDNQLLVAYANHTGQDGDLDFPGDSLIVDAEGNIAGKLGQRPGVLAIAME</sequence>
<reference evidence="3 4" key="1">
    <citation type="submission" date="2016-10" db="EMBL/GenBank/DDBJ databases">
        <authorList>
            <person name="de Groot N.N."/>
        </authorList>
    </citation>
    <scope>NUCLEOTIDE SEQUENCE [LARGE SCALE GENOMIC DNA]</scope>
    <source>
        <strain evidence="3 4">DSM 19219</strain>
    </source>
</reference>
<dbReference type="RefSeq" id="WP_092570090.1">
    <property type="nucleotide sequence ID" value="NZ_BMXH01000010.1"/>
</dbReference>
<proteinExistence type="predicted"/>
<dbReference type="AlphaFoldDB" id="A0A1H3CN31"/>
<dbReference type="STRING" id="574349.SAMN05443545_10643"/>
<dbReference type="Pfam" id="PF00795">
    <property type="entry name" value="CN_hydrolase"/>
    <property type="match status" value="1"/>
</dbReference>
<feature type="domain" description="CN hydrolase" evidence="2">
    <location>
        <begin position="5"/>
        <end position="238"/>
    </location>
</feature>
<dbReference type="Proteomes" id="UP000198500">
    <property type="component" value="Unassembled WGS sequence"/>
</dbReference>
<evidence type="ECO:0000313" key="3">
    <source>
        <dbReference type="EMBL" id="SDX54849.1"/>
    </source>
</evidence>
<evidence type="ECO:0000259" key="2">
    <source>
        <dbReference type="PROSITE" id="PS50263"/>
    </source>
</evidence>
<dbReference type="SUPFAM" id="SSF56317">
    <property type="entry name" value="Carbon-nitrogen hydrolase"/>
    <property type="match status" value="1"/>
</dbReference>
<keyword evidence="4" id="KW-1185">Reference proteome</keyword>
<dbReference type="InterPro" id="IPR003010">
    <property type="entry name" value="C-N_Hydrolase"/>
</dbReference>
<dbReference type="PANTHER" id="PTHR43674">
    <property type="entry name" value="NITRILASE C965.09-RELATED"/>
    <property type="match status" value="1"/>
</dbReference>